<evidence type="ECO:0000313" key="2">
    <source>
        <dbReference type="Proteomes" id="UP001056120"/>
    </source>
</evidence>
<sequence>MNTQKRYANVLSFTILLLVQSCRSEPEMITIDVHKANGLLRDGGYRYLDVRTSEEYMKGHVDFYDALNVPYMIDTTNQGRVKNSNFLEQVLSLCNKGDHLVVGCKSGVRSVYASNVLLEAGFKHVYNMGGGYLAWVENDLPVATLTPKVEL</sequence>
<comment type="caution">
    <text evidence="1">The sequence shown here is derived from an EMBL/GenBank/DDBJ whole genome shotgun (WGS) entry which is preliminary data.</text>
</comment>
<protein>
    <submittedName>
        <fullName evidence="1">Uncharacterized protein</fullName>
    </submittedName>
</protein>
<keyword evidence="2" id="KW-1185">Reference proteome</keyword>
<reference evidence="2" key="1">
    <citation type="journal article" date="2022" name="Mol. Ecol. Resour.">
        <title>The genomes of chicory, endive, great burdock and yacon provide insights into Asteraceae palaeo-polyploidization history and plant inulin production.</title>
        <authorList>
            <person name="Fan W."/>
            <person name="Wang S."/>
            <person name="Wang H."/>
            <person name="Wang A."/>
            <person name="Jiang F."/>
            <person name="Liu H."/>
            <person name="Zhao H."/>
            <person name="Xu D."/>
            <person name="Zhang Y."/>
        </authorList>
    </citation>
    <scope>NUCLEOTIDE SEQUENCE [LARGE SCALE GENOMIC DNA]</scope>
    <source>
        <strain evidence="2">cv. Yunnan</strain>
    </source>
</reference>
<proteinExistence type="predicted"/>
<dbReference type="EMBL" id="CM042025">
    <property type="protein sequence ID" value="KAI3808398.1"/>
    <property type="molecule type" value="Genomic_DNA"/>
</dbReference>
<accession>A0ACB9ILJ2</accession>
<evidence type="ECO:0000313" key="1">
    <source>
        <dbReference type="EMBL" id="KAI3808398.1"/>
    </source>
</evidence>
<gene>
    <name evidence="1" type="ORF">L1987_24348</name>
</gene>
<name>A0ACB9ILJ2_9ASTR</name>
<organism evidence="1 2">
    <name type="scientific">Smallanthus sonchifolius</name>
    <dbReference type="NCBI Taxonomy" id="185202"/>
    <lineage>
        <taxon>Eukaryota</taxon>
        <taxon>Viridiplantae</taxon>
        <taxon>Streptophyta</taxon>
        <taxon>Embryophyta</taxon>
        <taxon>Tracheophyta</taxon>
        <taxon>Spermatophyta</taxon>
        <taxon>Magnoliopsida</taxon>
        <taxon>eudicotyledons</taxon>
        <taxon>Gunneridae</taxon>
        <taxon>Pentapetalae</taxon>
        <taxon>asterids</taxon>
        <taxon>campanulids</taxon>
        <taxon>Asterales</taxon>
        <taxon>Asteraceae</taxon>
        <taxon>Asteroideae</taxon>
        <taxon>Heliantheae alliance</taxon>
        <taxon>Millerieae</taxon>
        <taxon>Smallanthus</taxon>
    </lineage>
</organism>
<reference evidence="1 2" key="2">
    <citation type="journal article" date="2022" name="Mol. Ecol. Resour.">
        <title>The genomes of chicory, endive, great burdock and yacon provide insights into Asteraceae paleo-polyploidization history and plant inulin production.</title>
        <authorList>
            <person name="Fan W."/>
            <person name="Wang S."/>
            <person name="Wang H."/>
            <person name="Wang A."/>
            <person name="Jiang F."/>
            <person name="Liu H."/>
            <person name="Zhao H."/>
            <person name="Xu D."/>
            <person name="Zhang Y."/>
        </authorList>
    </citation>
    <scope>NUCLEOTIDE SEQUENCE [LARGE SCALE GENOMIC DNA]</scope>
    <source>
        <strain evidence="2">cv. Yunnan</strain>
        <tissue evidence="1">Leaves</tissue>
    </source>
</reference>
<dbReference type="Proteomes" id="UP001056120">
    <property type="component" value="Linkage Group LG08"/>
</dbReference>